<feature type="region of interest" description="Disordered" evidence="1">
    <location>
        <begin position="52"/>
        <end position="88"/>
    </location>
</feature>
<proteinExistence type="predicted"/>
<protein>
    <submittedName>
        <fullName evidence="2">Uncharacterized protein</fullName>
    </submittedName>
</protein>
<dbReference type="Proteomes" id="UP001500751">
    <property type="component" value="Unassembled WGS sequence"/>
</dbReference>
<comment type="caution">
    <text evidence="2">The sequence shown here is derived from an EMBL/GenBank/DDBJ whole genome shotgun (WGS) entry which is preliminary data.</text>
</comment>
<gene>
    <name evidence="2" type="ORF">GCM10009839_92720</name>
</gene>
<name>A0ABN2VMK5_9ACTN</name>
<evidence type="ECO:0000256" key="1">
    <source>
        <dbReference type="SAM" id="MobiDB-lite"/>
    </source>
</evidence>
<organism evidence="2 3">
    <name type="scientific">Catenulispora yoronensis</name>
    <dbReference type="NCBI Taxonomy" id="450799"/>
    <lineage>
        <taxon>Bacteria</taxon>
        <taxon>Bacillati</taxon>
        <taxon>Actinomycetota</taxon>
        <taxon>Actinomycetes</taxon>
        <taxon>Catenulisporales</taxon>
        <taxon>Catenulisporaceae</taxon>
        <taxon>Catenulispora</taxon>
    </lineage>
</organism>
<dbReference type="EMBL" id="BAAAQN010000110">
    <property type="protein sequence ID" value="GAA2066380.1"/>
    <property type="molecule type" value="Genomic_DNA"/>
</dbReference>
<keyword evidence="3" id="KW-1185">Reference proteome</keyword>
<sequence>MVPTGGSAEAGPTVAATAARLATAAAEDRASLRVTERIAFLLQGGLVLAGSRFAEPRRRDQRDPGSAAGRAEPPETVAAQVEADVRAL</sequence>
<evidence type="ECO:0000313" key="2">
    <source>
        <dbReference type="EMBL" id="GAA2066380.1"/>
    </source>
</evidence>
<accession>A0ABN2VMK5</accession>
<feature type="compositionally biased region" description="Basic and acidic residues" evidence="1">
    <location>
        <begin position="54"/>
        <end position="63"/>
    </location>
</feature>
<evidence type="ECO:0000313" key="3">
    <source>
        <dbReference type="Proteomes" id="UP001500751"/>
    </source>
</evidence>
<reference evidence="2 3" key="1">
    <citation type="journal article" date="2019" name="Int. J. Syst. Evol. Microbiol.">
        <title>The Global Catalogue of Microorganisms (GCM) 10K type strain sequencing project: providing services to taxonomists for standard genome sequencing and annotation.</title>
        <authorList>
            <consortium name="The Broad Institute Genomics Platform"/>
            <consortium name="The Broad Institute Genome Sequencing Center for Infectious Disease"/>
            <person name="Wu L."/>
            <person name="Ma J."/>
        </authorList>
    </citation>
    <scope>NUCLEOTIDE SEQUENCE [LARGE SCALE GENOMIC DNA]</scope>
    <source>
        <strain evidence="2 3">JCM 16014</strain>
    </source>
</reference>